<dbReference type="Proteomes" id="UP001153069">
    <property type="component" value="Unassembled WGS sequence"/>
</dbReference>
<comment type="caution">
    <text evidence="1">The sequence shown here is derived from an EMBL/GenBank/DDBJ whole genome shotgun (WGS) entry which is preliminary data.</text>
</comment>
<dbReference type="EMBL" id="CAICTM010001112">
    <property type="protein sequence ID" value="CAB9520565.1"/>
    <property type="molecule type" value="Genomic_DNA"/>
</dbReference>
<keyword evidence="2" id="KW-1185">Reference proteome</keyword>
<organism evidence="1 2">
    <name type="scientific">Seminavis robusta</name>
    <dbReference type="NCBI Taxonomy" id="568900"/>
    <lineage>
        <taxon>Eukaryota</taxon>
        <taxon>Sar</taxon>
        <taxon>Stramenopiles</taxon>
        <taxon>Ochrophyta</taxon>
        <taxon>Bacillariophyta</taxon>
        <taxon>Bacillariophyceae</taxon>
        <taxon>Bacillariophycidae</taxon>
        <taxon>Naviculales</taxon>
        <taxon>Naviculaceae</taxon>
        <taxon>Seminavis</taxon>
    </lineage>
</organism>
<dbReference type="AlphaFoldDB" id="A0A9N8EL85"/>
<gene>
    <name evidence="1" type="ORF">SEMRO_1114_G242780.1</name>
</gene>
<proteinExistence type="predicted"/>
<reference evidence="1" key="1">
    <citation type="submission" date="2020-06" db="EMBL/GenBank/DDBJ databases">
        <authorList>
            <consortium name="Plant Systems Biology data submission"/>
        </authorList>
    </citation>
    <scope>NUCLEOTIDE SEQUENCE</scope>
    <source>
        <strain evidence="1">D6</strain>
    </source>
</reference>
<evidence type="ECO:0000313" key="1">
    <source>
        <dbReference type="EMBL" id="CAB9520565.1"/>
    </source>
</evidence>
<sequence length="289" mass="32118">MSAMREIENEWVLDLDTKKMAAMSATDFMVSLALPETFLAGEPEANHASVLRLWTSFCAKVREYVKAKHSIMQVQNRRYRKAVFHSTMENLCLQFSRRTETLKVRLIVHDKATTGSGKTTYQLKIVRLSDIPDECRNVQFCTAEIPPSEMQAYAEFVQTTPNNVVITGRNATAIQVQPAVVLSDSTDTSSSVVTLEEDQGGLVWSTRSLDNVVVAATAEVEDIHNLHYINPPIAMAVAEIQSQPAVPPAAAAATQSKTVLERMQELESIKPFLSETEYQTKRQAILDGI</sequence>
<name>A0A9N8EL85_9STRA</name>
<protein>
    <submittedName>
        <fullName evidence="1">Uncharacterized protein</fullName>
    </submittedName>
</protein>
<evidence type="ECO:0000313" key="2">
    <source>
        <dbReference type="Proteomes" id="UP001153069"/>
    </source>
</evidence>
<accession>A0A9N8EL85</accession>